<name>A0A3Q9JHP1_9GAMM</name>
<evidence type="ECO:0000313" key="1">
    <source>
        <dbReference type="EMBL" id="AZS49750.1"/>
    </source>
</evidence>
<dbReference type="RefSeq" id="WP_127161930.1">
    <property type="nucleotide sequence ID" value="NZ_CP029822.1"/>
</dbReference>
<reference evidence="2" key="1">
    <citation type="submission" date="2018-06" db="EMBL/GenBank/DDBJ databases">
        <title>Complete genome of Pseudomonas insecticola strain QZS01.</title>
        <authorList>
            <person name="Wang J."/>
            <person name="Su Q."/>
        </authorList>
    </citation>
    <scope>NUCLEOTIDE SEQUENCE [LARGE SCALE GENOMIC DNA]</scope>
    <source>
        <strain evidence="2">QZS01</strain>
    </source>
</reference>
<sequence length="120" mass="13981">MTNELIITTYRCPVEAIEPCDEFKHCNALLNWFDNHCVELHSSGIIELSKETLVKLSCDLNALSAANCTEVFPTIRNFVHGFDAYDETYWQQVYQLRQWCIVQLAEVDFTTQRLFLQAAW</sequence>
<dbReference type="AlphaFoldDB" id="A0A3Q9JHP1"/>
<organism evidence="1 2">
    <name type="scientific">Entomomonas moraniae</name>
    <dbReference type="NCBI Taxonomy" id="2213226"/>
    <lineage>
        <taxon>Bacteria</taxon>
        <taxon>Pseudomonadati</taxon>
        <taxon>Pseudomonadota</taxon>
        <taxon>Gammaproteobacteria</taxon>
        <taxon>Pseudomonadales</taxon>
        <taxon>Pseudomonadaceae</taxon>
        <taxon>Entomomonas</taxon>
    </lineage>
</organism>
<accession>A0A3Q9JHP1</accession>
<gene>
    <name evidence="1" type="ORF">DM558_02665</name>
</gene>
<evidence type="ECO:0000313" key="2">
    <source>
        <dbReference type="Proteomes" id="UP000273143"/>
    </source>
</evidence>
<dbReference type="Proteomes" id="UP000273143">
    <property type="component" value="Chromosome"/>
</dbReference>
<proteinExistence type="predicted"/>
<protein>
    <submittedName>
        <fullName evidence="1">Uncharacterized protein</fullName>
    </submittedName>
</protein>
<dbReference type="KEGG" id="emo:DM558_02665"/>
<dbReference type="EMBL" id="CP029822">
    <property type="protein sequence ID" value="AZS49750.1"/>
    <property type="molecule type" value="Genomic_DNA"/>
</dbReference>
<keyword evidence="2" id="KW-1185">Reference proteome</keyword>